<dbReference type="Pfam" id="PF00977">
    <property type="entry name" value="His_biosynth"/>
    <property type="match status" value="1"/>
</dbReference>
<gene>
    <name evidence="9 12" type="primary">hisA</name>
    <name evidence="12" type="ORF">CINF_0670</name>
</gene>
<dbReference type="Proteomes" id="UP000509414">
    <property type="component" value="Chromosome"/>
</dbReference>
<keyword evidence="7 9" id="KW-0368">Histidine biosynthesis</keyword>
<proteinExistence type="inferred from homology"/>
<dbReference type="HAMAP" id="MF_01014">
    <property type="entry name" value="HisA"/>
    <property type="match status" value="1"/>
</dbReference>
<dbReference type="NCBIfam" id="TIGR00007">
    <property type="entry name" value="1-(5-phosphoribosyl)-5-[(5-phosphoribosylamino)methylideneamino]imidazole-4-carboxamide isomerase"/>
    <property type="match status" value="1"/>
</dbReference>
<dbReference type="InterPro" id="IPR006063">
    <property type="entry name" value="HisA_bact_arch"/>
</dbReference>
<sequence length="238" mass="25782">MEIIPAIDLKDSKAVRLFKGQMNSAKIYSNDPSELAKVFENFGARYLHIVDLDGAIAGEAINFKTIEKIATKTSLKIEVGGGIRDEARIKDYINLGVDRVILGSVALKDQNFTKEMAKRYKIVVGIDLQDEKVATHGWVNVSNISGEELAKSYIGAGLEAIITTDISKDGTLSGVNAKLTAKIADASKTPVIASGGVRDINDIYALLEYPQISGVIVGKAYYEGKIDLKTAFEVAKNR</sequence>
<evidence type="ECO:0000256" key="7">
    <source>
        <dbReference type="ARBA" id="ARBA00023102"/>
    </source>
</evidence>
<dbReference type="SUPFAM" id="SSF51366">
    <property type="entry name" value="Ribulose-phoshate binding barrel"/>
    <property type="match status" value="1"/>
</dbReference>
<evidence type="ECO:0000256" key="1">
    <source>
        <dbReference type="ARBA" id="ARBA00000901"/>
    </source>
</evidence>
<evidence type="ECO:0000313" key="12">
    <source>
        <dbReference type="EMBL" id="QLI05191.1"/>
    </source>
</evidence>
<dbReference type="GO" id="GO:0005737">
    <property type="term" value="C:cytoplasm"/>
    <property type="evidence" value="ECO:0007669"/>
    <property type="project" value="UniProtKB-SubCell"/>
</dbReference>
<dbReference type="FunFam" id="3.20.20.70:FF:000009">
    <property type="entry name" value="1-(5-phosphoribosyl)-5-[(5-phosphoribosylamino)methylideneamino] imidazole-4-carboxamide isomerase"/>
    <property type="match status" value="1"/>
</dbReference>
<keyword evidence="13" id="KW-1185">Reference proteome</keyword>
<dbReference type="GO" id="GO:0000162">
    <property type="term" value="P:L-tryptophan biosynthetic process"/>
    <property type="evidence" value="ECO:0007669"/>
    <property type="project" value="TreeGrafter"/>
</dbReference>
<accession>A0A7H9CHN4</accession>
<organism evidence="12 13">
    <name type="scientific">Candidatus Campylobacter infans</name>
    <dbReference type="NCBI Taxonomy" id="2561898"/>
    <lineage>
        <taxon>Bacteria</taxon>
        <taxon>Pseudomonadati</taxon>
        <taxon>Campylobacterota</taxon>
        <taxon>Epsilonproteobacteria</taxon>
        <taxon>Campylobacterales</taxon>
        <taxon>Campylobacteraceae</taxon>
        <taxon>Campylobacter</taxon>
    </lineage>
</organism>
<evidence type="ECO:0000256" key="6">
    <source>
        <dbReference type="ARBA" id="ARBA00022605"/>
    </source>
</evidence>
<comment type="subcellular location">
    <subcellularLocation>
        <location evidence="2 9 11">Cytoplasm</location>
    </subcellularLocation>
</comment>
<dbReference type="Gene3D" id="3.20.20.70">
    <property type="entry name" value="Aldolase class I"/>
    <property type="match status" value="1"/>
</dbReference>
<name>A0A7H9CHN4_9BACT</name>
<comment type="similarity">
    <text evidence="4 9 10">Belongs to the HisA/HisF family.</text>
</comment>
<dbReference type="InterPro" id="IPR013785">
    <property type="entry name" value="Aldolase_TIM"/>
</dbReference>
<dbReference type="InterPro" id="IPR011060">
    <property type="entry name" value="RibuloseP-bd_barrel"/>
</dbReference>
<keyword evidence="5 9" id="KW-0963">Cytoplasm</keyword>
<comment type="catalytic activity">
    <reaction evidence="1 9 11">
        <text>1-(5-phospho-beta-D-ribosyl)-5-[(5-phospho-beta-D-ribosylamino)methylideneamino]imidazole-4-carboxamide = 5-[(5-phospho-1-deoxy-D-ribulos-1-ylimino)methylamino]-1-(5-phospho-beta-D-ribosyl)imidazole-4-carboxamide</text>
        <dbReference type="Rhea" id="RHEA:15469"/>
        <dbReference type="ChEBI" id="CHEBI:58435"/>
        <dbReference type="ChEBI" id="CHEBI:58525"/>
        <dbReference type="EC" id="5.3.1.16"/>
    </reaction>
</comment>
<dbReference type="CDD" id="cd04732">
    <property type="entry name" value="HisA"/>
    <property type="match status" value="1"/>
</dbReference>
<protein>
    <recommendedName>
        <fullName evidence="9 11">1-(5-phosphoribosyl)-5-[(5-phosphoribosylamino)methylideneamino] imidazole-4-carboxamide isomerase</fullName>
        <ecNumber evidence="9 11">5.3.1.16</ecNumber>
    </recommendedName>
    <alternativeName>
        <fullName evidence="9">Phosphoribosylformimino-5-aminoimidazole carboxamide ribotide isomerase</fullName>
    </alternativeName>
</protein>
<evidence type="ECO:0000256" key="2">
    <source>
        <dbReference type="ARBA" id="ARBA00004496"/>
    </source>
</evidence>
<evidence type="ECO:0000256" key="5">
    <source>
        <dbReference type="ARBA" id="ARBA00022490"/>
    </source>
</evidence>
<keyword evidence="8 9" id="KW-0413">Isomerase</keyword>
<dbReference type="PANTHER" id="PTHR43090">
    <property type="entry name" value="1-(5-PHOSPHORIBOSYL)-5-[(5-PHOSPHORIBOSYLAMINO)METHYLIDENEAMINO] IMIDAZOLE-4-CARBOXAMIDE ISOMERASE"/>
    <property type="match status" value="1"/>
</dbReference>
<evidence type="ECO:0000256" key="8">
    <source>
        <dbReference type="ARBA" id="ARBA00023235"/>
    </source>
</evidence>
<reference evidence="12 13" key="1">
    <citation type="submission" date="2020-02" db="EMBL/GenBank/DDBJ databases">
        <title>Complete genome sequence of the novel Campylobacter species Candidatus Campylobacter infans.</title>
        <authorList>
            <person name="Duim B."/>
            <person name="Zomer A."/>
            <person name="van der Graaf L."/>
            <person name="Wagenaar J."/>
        </authorList>
    </citation>
    <scope>NUCLEOTIDE SEQUENCE [LARGE SCALE GENOMIC DNA]</scope>
    <source>
        <strain evidence="12 13">19S00001</strain>
    </source>
</reference>
<evidence type="ECO:0000313" key="13">
    <source>
        <dbReference type="Proteomes" id="UP000509414"/>
    </source>
</evidence>
<dbReference type="AlphaFoldDB" id="A0A7H9CHN4"/>
<dbReference type="InterPro" id="IPR044524">
    <property type="entry name" value="Isoase_HisA-like"/>
</dbReference>
<dbReference type="RefSeq" id="WP_179975752.1">
    <property type="nucleotide sequence ID" value="NZ_CP049075.1"/>
</dbReference>
<evidence type="ECO:0000256" key="3">
    <source>
        <dbReference type="ARBA" id="ARBA00005133"/>
    </source>
</evidence>
<dbReference type="GO" id="GO:0000105">
    <property type="term" value="P:L-histidine biosynthetic process"/>
    <property type="evidence" value="ECO:0007669"/>
    <property type="project" value="UniProtKB-UniRule"/>
</dbReference>
<dbReference type="GO" id="GO:0003949">
    <property type="term" value="F:1-(5-phosphoribosyl)-5-[(5-phosphoribosylamino)methylideneamino]imidazole-4-carboxamide isomerase activity"/>
    <property type="evidence" value="ECO:0007669"/>
    <property type="project" value="UniProtKB-UniRule"/>
</dbReference>
<dbReference type="KEGG" id="cinf:CINF_0670"/>
<comment type="pathway">
    <text evidence="3 9 11">Amino-acid biosynthesis; L-histidine biosynthesis; L-histidine from 5-phospho-alpha-D-ribose 1-diphosphate: step 4/9.</text>
</comment>
<keyword evidence="6 9" id="KW-0028">Amino-acid biosynthesis</keyword>
<dbReference type="InterPro" id="IPR006062">
    <property type="entry name" value="His_biosynth"/>
</dbReference>
<dbReference type="EMBL" id="CP049075">
    <property type="protein sequence ID" value="QLI05191.1"/>
    <property type="molecule type" value="Genomic_DNA"/>
</dbReference>
<evidence type="ECO:0000256" key="11">
    <source>
        <dbReference type="RuleBase" id="RU003658"/>
    </source>
</evidence>
<dbReference type="InterPro" id="IPR023016">
    <property type="entry name" value="HisA/PriA"/>
</dbReference>
<feature type="active site" description="Proton acceptor" evidence="9">
    <location>
        <position position="8"/>
    </location>
</feature>
<feature type="active site" description="Proton donor" evidence="9">
    <location>
        <position position="127"/>
    </location>
</feature>
<dbReference type="PANTHER" id="PTHR43090:SF2">
    <property type="entry name" value="1-(5-PHOSPHORIBOSYL)-5-[(5-PHOSPHORIBOSYLAMINO)METHYLIDENEAMINO] IMIDAZOLE-4-CARBOXAMIDE ISOMERASE"/>
    <property type="match status" value="1"/>
</dbReference>
<dbReference type="EC" id="5.3.1.16" evidence="9 11"/>
<evidence type="ECO:0000256" key="4">
    <source>
        <dbReference type="ARBA" id="ARBA00009667"/>
    </source>
</evidence>
<evidence type="ECO:0000256" key="9">
    <source>
        <dbReference type="HAMAP-Rule" id="MF_01014"/>
    </source>
</evidence>
<evidence type="ECO:0000256" key="10">
    <source>
        <dbReference type="RuleBase" id="RU003657"/>
    </source>
</evidence>
<dbReference type="UniPathway" id="UPA00031">
    <property type="reaction ID" value="UER00009"/>
</dbReference>